<name>X0VNR5_9ZZZZ</name>
<dbReference type="EMBL" id="BARS01038804">
    <property type="protein sequence ID" value="GAG14098.1"/>
    <property type="molecule type" value="Genomic_DNA"/>
</dbReference>
<accession>X0VNR5</accession>
<evidence type="ECO:0000256" key="1">
    <source>
        <dbReference type="SAM" id="MobiDB-lite"/>
    </source>
</evidence>
<feature type="compositionally biased region" description="Low complexity" evidence="1">
    <location>
        <begin position="154"/>
        <end position="163"/>
    </location>
</feature>
<reference evidence="2" key="1">
    <citation type="journal article" date="2014" name="Front. Microbiol.">
        <title>High frequency of phylogenetically diverse reductive dehalogenase-homologous genes in deep subseafloor sedimentary metagenomes.</title>
        <authorList>
            <person name="Kawai M."/>
            <person name="Futagami T."/>
            <person name="Toyoda A."/>
            <person name="Takaki Y."/>
            <person name="Nishi S."/>
            <person name="Hori S."/>
            <person name="Arai W."/>
            <person name="Tsubouchi T."/>
            <person name="Morono Y."/>
            <person name="Uchiyama I."/>
            <person name="Ito T."/>
            <person name="Fujiyama A."/>
            <person name="Inagaki F."/>
            <person name="Takami H."/>
        </authorList>
    </citation>
    <scope>NUCLEOTIDE SEQUENCE</scope>
    <source>
        <strain evidence="2">Expedition CK06-06</strain>
    </source>
</reference>
<feature type="compositionally biased region" description="Basic and acidic residues" evidence="1">
    <location>
        <begin position="140"/>
        <end position="150"/>
    </location>
</feature>
<dbReference type="AlphaFoldDB" id="X0VNR5"/>
<feature type="non-terminal residue" evidence="2">
    <location>
        <position position="255"/>
    </location>
</feature>
<feature type="region of interest" description="Disordered" evidence="1">
    <location>
        <begin position="124"/>
        <end position="184"/>
    </location>
</feature>
<comment type="caution">
    <text evidence="2">The sequence shown here is derived from an EMBL/GenBank/DDBJ whole genome shotgun (WGS) entry which is preliminary data.</text>
</comment>
<proteinExistence type="predicted"/>
<protein>
    <submittedName>
        <fullName evidence="2">Uncharacterized protein</fullName>
    </submittedName>
</protein>
<evidence type="ECO:0000313" key="2">
    <source>
        <dbReference type="EMBL" id="GAG14098.1"/>
    </source>
</evidence>
<gene>
    <name evidence="2" type="ORF">S01H1_59330</name>
</gene>
<feature type="non-terminal residue" evidence="2">
    <location>
        <position position="1"/>
    </location>
</feature>
<feature type="compositionally biased region" description="Pro residues" evidence="1">
    <location>
        <begin position="164"/>
        <end position="174"/>
    </location>
</feature>
<sequence>LEPDERLLLWTLKHEPTGNLLGIFPLYRDAIELHAGINGGAFEEAMKGLESSYWVAREGPLVWIRNQLRHDPYYTLTDENKIKGAVRILKGLPRYFIVRYFRNYYGLPADDSLPASPSEGATGWLTKGLGKGPAKGMGKPPEDKYSETVLRKQASASGGATPAPSKPLPPPAPEPKTRPSDGAHFQSWLDEDERKELLELTTAVMDKYPAHWPRLQQLMRGWFQTRPPWPVASRAMKHLVQHDADNPVGYAIQIM</sequence>
<organism evidence="2">
    <name type="scientific">marine sediment metagenome</name>
    <dbReference type="NCBI Taxonomy" id="412755"/>
    <lineage>
        <taxon>unclassified sequences</taxon>
        <taxon>metagenomes</taxon>
        <taxon>ecological metagenomes</taxon>
    </lineage>
</organism>